<dbReference type="EMBL" id="FQWT01000001">
    <property type="protein sequence ID" value="SHG35597.1"/>
    <property type="molecule type" value="Genomic_DNA"/>
</dbReference>
<dbReference type="PANTHER" id="PTHR30329:SF21">
    <property type="entry name" value="LIPOPROTEIN YIAD-RELATED"/>
    <property type="match status" value="1"/>
</dbReference>
<dbReference type="OrthoDB" id="9782229at2"/>
<protein>
    <submittedName>
        <fullName evidence="3">OmpA family protein</fullName>
    </submittedName>
</protein>
<dbReference type="GO" id="GO:0016020">
    <property type="term" value="C:membrane"/>
    <property type="evidence" value="ECO:0007669"/>
    <property type="project" value="UniProtKB-UniRule"/>
</dbReference>
<dbReference type="Proteomes" id="UP000184047">
    <property type="component" value="Unassembled WGS sequence"/>
</dbReference>
<evidence type="ECO:0000313" key="4">
    <source>
        <dbReference type="Proteomes" id="UP000184047"/>
    </source>
</evidence>
<gene>
    <name evidence="3" type="ORF">SAMN05421866_0157</name>
</gene>
<keyword evidence="1" id="KW-0472">Membrane</keyword>
<feature type="domain" description="OmpA-like" evidence="2">
    <location>
        <begin position="104"/>
        <end position="221"/>
    </location>
</feature>
<dbReference type="Gene3D" id="3.30.1330.60">
    <property type="entry name" value="OmpA-like domain"/>
    <property type="match status" value="1"/>
</dbReference>
<accession>A0A1M5J4S8</accession>
<dbReference type="RefSeq" id="WP_040994851.1">
    <property type="nucleotide sequence ID" value="NZ_FQWT01000001.1"/>
</dbReference>
<dbReference type="PROSITE" id="PS51123">
    <property type="entry name" value="OMPA_2"/>
    <property type="match status" value="1"/>
</dbReference>
<keyword evidence="4" id="KW-1185">Reference proteome</keyword>
<name>A0A1M5J4S8_9FLAO</name>
<dbReference type="CDD" id="cd07185">
    <property type="entry name" value="OmpA_C-like"/>
    <property type="match status" value="1"/>
</dbReference>
<organism evidence="3 4">
    <name type="scientific">Chryseobacterium oranimense</name>
    <dbReference type="NCBI Taxonomy" id="421058"/>
    <lineage>
        <taxon>Bacteria</taxon>
        <taxon>Pseudomonadati</taxon>
        <taxon>Bacteroidota</taxon>
        <taxon>Flavobacteriia</taxon>
        <taxon>Flavobacteriales</taxon>
        <taxon>Weeksellaceae</taxon>
        <taxon>Chryseobacterium group</taxon>
        <taxon>Chryseobacterium</taxon>
    </lineage>
</organism>
<sequence length="221" mass="23628">MKKLIICLAVATVAVSCKKIQAGGNKNTLKLEEGVERYSDDVQVGGEAHGHEAAAGHGSEHAEKKSQVSIDLNGVALKGFANGMEDSMIKYLKSGQYASATEDGLKSVWYDFDNVNFKMGSANQLEAGSQEQLDNLAKILKAYPDAKIKIGGYTDKTGDEPKNVKLSQDRANFIKAQLTSLGAGGQIVSAEGYGSQFAKVDAKASDAERASDRKMSVRFTK</sequence>
<proteinExistence type="predicted"/>
<dbReference type="Pfam" id="PF00691">
    <property type="entry name" value="OmpA"/>
    <property type="match status" value="1"/>
</dbReference>
<dbReference type="eggNOG" id="COG2885">
    <property type="taxonomic scope" value="Bacteria"/>
</dbReference>
<evidence type="ECO:0000313" key="3">
    <source>
        <dbReference type="EMBL" id="SHG35597.1"/>
    </source>
</evidence>
<evidence type="ECO:0000259" key="2">
    <source>
        <dbReference type="PROSITE" id="PS51123"/>
    </source>
</evidence>
<reference evidence="4" key="1">
    <citation type="submission" date="2016-11" db="EMBL/GenBank/DDBJ databases">
        <authorList>
            <person name="Varghese N."/>
            <person name="Submissions S."/>
        </authorList>
    </citation>
    <scope>NUCLEOTIDE SEQUENCE [LARGE SCALE GENOMIC DNA]</scope>
    <source>
        <strain evidence="4">DSM 19055</strain>
    </source>
</reference>
<dbReference type="STRING" id="421058.SAMN05421866_0157"/>
<dbReference type="InterPro" id="IPR006665">
    <property type="entry name" value="OmpA-like"/>
</dbReference>
<dbReference type="AlphaFoldDB" id="A0A1M5J4S8"/>
<dbReference type="PROSITE" id="PS51257">
    <property type="entry name" value="PROKAR_LIPOPROTEIN"/>
    <property type="match status" value="1"/>
</dbReference>
<dbReference type="SUPFAM" id="SSF103088">
    <property type="entry name" value="OmpA-like"/>
    <property type="match status" value="1"/>
</dbReference>
<dbReference type="InterPro" id="IPR050330">
    <property type="entry name" value="Bact_OuterMem_StrucFunc"/>
</dbReference>
<dbReference type="InterPro" id="IPR036737">
    <property type="entry name" value="OmpA-like_sf"/>
</dbReference>
<evidence type="ECO:0000256" key="1">
    <source>
        <dbReference type="PROSITE-ProRule" id="PRU00473"/>
    </source>
</evidence>
<dbReference type="PANTHER" id="PTHR30329">
    <property type="entry name" value="STATOR ELEMENT OF FLAGELLAR MOTOR COMPLEX"/>
    <property type="match status" value="1"/>
</dbReference>